<dbReference type="CDD" id="cd09276">
    <property type="entry name" value="Rnase_HI_RT_non_LTR"/>
    <property type="match status" value="1"/>
</dbReference>
<evidence type="ECO:0000256" key="1">
    <source>
        <dbReference type="ARBA" id="ARBA00000077"/>
    </source>
</evidence>
<dbReference type="Gene3D" id="3.30.420.10">
    <property type="entry name" value="Ribonuclease H-like superfamily/Ribonuclease H"/>
    <property type="match status" value="1"/>
</dbReference>
<evidence type="ECO:0000256" key="3">
    <source>
        <dbReference type="ARBA" id="ARBA00012180"/>
    </source>
</evidence>
<dbReference type="InterPro" id="IPR002156">
    <property type="entry name" value="RNaseH_domain"/>
</dbReference>
<organism evidence="9 10">
    <name type="scientific">Portunus trituberculatus</name>
    <name type="common">Swimming crab</name>
    <name type="synonym">Neptunus trituberculatus</name>
    <dbReference type="NCBI Taxonomy" id="210409"/>
    <lineage>
        <taxon>Eukaryota</taxon>
        <taxon>Metazoa</taxon>
        <taxon>Ecdysozoa</taxon>
        <taxon>Arthropoda</taxon>
        <taxon>Crustacea</taxon>
        <taxon>Multicrustacea</taxon>
        <taxon>Malacostraca</taxon>
        <taxon>Eumalacostraca</taxon>
        <taxon>Eucarida</taxon>
        <taxon>Decapoda</taxon>
        <taxon>Pleocyemata</taxon>
        <taxon>Brachyura</taxon>
        <taxon>Eubrachyura</taxon>
        <taxon>Portunoidea</taxon>
        <taxon>Portunidae</taxon>
        <taxon>Portuninae</taxon>
        <taxon>Portunus</taxon>
    </lineage>
</organism>
<keyword evidence="4" id="KW-0540">Nuclease</keyword>
<dbReference type="GO" id="GO:0004523">
    <property type="term" value="F:RNA-DNA hybrid ribonuclease activity"/>
    <property type="evidence" value="ECO:0007669"/>
    <property type="project" value="UniProtKB-EC"/>
</dbReference>
<evidence type="ECO:0000313" key="10">
    <source>
        <dbReference type="Proteomes" id="UP000324222"/>
    </source>
</evidence>
<dbReference type="PROSITE" id="PS50879">
    <property type="entry name" value="RNASE_H_1"/>
    <property type="match status" value="1"/>
</dbReference>
<comment type="similarity">
    <text evidence="2">Belongs to the RNase H family.</text>
</comment>
<dbReference type="EMBL" id="VSRR010070338">
    <property type="protein sequence ID" value="MPC86051.1"/>
    <property type="molecule type" value="Genomic_DNA"/>
</dbReference>
<comment type="caution">
    <text evidence="9">The sequence shown here is derived from an EMBL/GenBank/DDBJ whole genome shotgun (WGS) entry which is preliminary data.</text>
</comment>
<dbReference type="EC" id="3.1.26.4" evidence="3"/>
<gene>
    <name evidence="9" type="primary">gag-pol_1</name>
    <name evidence="9" type="ORF">E2C01_080863</name>
</gene>
<evidence type="ECO:0000256" key="7">
    <source>
        <dbReference type="ARBA" id="ARBA00022801"/>
    </source>
</evidence>
<feature type="domain" description="RNase H type-1" evidence="8">
    <location>
        <begin position="111"/>
        <end position="242"/>
    </location>
</feature>
<keyword evidence="5" id="KW-0479">Metal-binding</keyword>
<protein>
    <recommendedName>
        <fullName evidence="3">ribonuclease H</fullName>
        <ecNumber evidence="3">3.1.26.4</ecNumber>
    </recommendedName>
</protein>
<dbReference type="InterPro" id="IPR050092">
    <property type="entry name" value="RNase_H"/>
</dbReference>
<dbReference type="GO" id="GO:0046872">
    <property type="term" value="F:metal ion binding"/>
    <property type="evidence" value="ECO:0007669"/>
    <property type="project" value="UniProtKB-KW"/>
</dbReference>
<comment type="catalytic activity">
    <reaction evidence="1">
        <text>Endonucleolytic cleavage to 5'-phosphomonoester.</text>
        <dbReference type="EC" id="3.1.26.4"/>
    </reaction>
</comment>
<dbReference type="PANTHER" id="PTHR10642:SF26">
    <property type="entry name" value="RIBONUCLEASE H1"/>
    <property type="match status" value="1"/>
</dbReference>
<evidence type="ECO:0000256" key="5">
    <source>
        <dbReference type="ARBA" id="ARBA00022723"/>
    </source>
</evidence>
<dbReference type="PANTHER" id="PTHR10642">
    <property type="entry name" value="RIBONUCLEASE H1"/>
    <property type="match status" value="1"/>
</dbReference>
<evidence type="ECO:0000256" key="6">
    <source>
        <dbReference type="ARBA" id="ARBA00022759"/>
    </source>
</evidence>
<keyword evidence="7" id="KW-0378">Hydrolase</keyword>
<dbReference type="SUPFAM" id="SSF53098">
    <property type="entry name" value="Ribonuclease H-like"/>
    <property type="match status" value="1"/>
</dbReference>
<proteinExistence type="inferred from homology"/>
<dbReference type="Proteomes" id="UP000324222">
    <property type="component" value="Unassembled WGS sequence"/>
</dbReference>
<sequence length="285" mass="31344">MSQLTSCLIAKVSASSRPFSAPLKVLAELNRDPRLFKQTWVRRAAAALLATSVANTIQHKGQDKPQPDYVATPPWQTPFAVEQTWLHSPKANFHPAILRGETLTHLLPLTDSHTTTIYTDGSVNPETGAAGAAFITEDVSRQWRLTDVASSTQTELVAIREAFQHLTTTIPPSALIATDSKAALQAIQHPWPQNNVNLITHIRSLASRLREWGTHITFTWIPGHAQIHGNECADEASRHATRRPDPDITIYPSMAQIKQKIKTQVKHLHSAEHANEVANGSPSAT</sequence>
<accession>A0A5B7IKR0</accession>
<name>A0A5B7IKR0_PORTR</name>
<reference evidence="9 10" key="1">
    <citation type="submission" date="2019-05" db="EMBL/GenBank/DDBJ databases">
        <title>Another draft genome of Portunus trituberculatus and its Hox gene families provides insights of decapod evolution.</title>
        <authorList>
            <person name="Jeong J.-H."/>
            <person name="Song I."/>
            <person name="Kim S."/>
            <person name="Choi T."/>
            <person name="Kim D."/>
            <person name="Ryu S."/>
            <person name="Kim W."/>
        </authorList>
    </citation>
    <scope>NUCLEOTIDE SEQUENCE [LARGE SCALE GENOMIC DNA]</scope>
    <source>
        <tissue evidence="9">Muscle</tissue>
    </source>
</reference>
<evidence type="ECO:0000313" key="9">
    <source>
        <dbReference type="EMBL" id="MPC86051.1"/>
    </source>
</evidence>
<dbReference type="GO" id="GO:0003676">
    <property type="term" value="F:nucleic acid binding"/>
    <property type="evidence" value="ECO:0007669"/>
    <property type="project" value="InterPro"/>
</dbReference>
<dbReference type="InterPro" id="IPR012337">
    <property type="entry name" value="RNaseH-like_sf"/>
</dbReference>
<dbReference type="InterPro" id="IPR036397">
    <property type="entry name" value="RNaseH_sf"/>
</dbReference>
<evidence type="ECO:0000256" key="4">
    <source>
        <dbReference type="ARBA" id="ARBA00022722"/>
    </source>
</evidence>
<evidence type="ECO:0000259" key="8">
    <source>
        <dbReference type="PROSITE" id="PS50879"/>
    </source>
</evidence>
<evidence type="ECO:0000256" key="2">
    <source>
        <dbReference type="ARBA" id="ARBA00005300"/>
    </source>
</evidence>
<dbReference type="OrthoDB" id="6366904at2759"/>
<dbReference type="GO" id="GO:0043137">
    <property type="term" value="P:DNA replication, removal of RNA primer"/>
    <property type="evidence" value="ECO:0007669"/>
    <property type="project" value="TreeGrafter"/>
</dbReference>
<dbReference type="AlphaFoldDB" id="A0A5B7IKR0"/>
<dbReference type="Pfam" id="PF00075">
    <property type="entry name" value="RNase_H"/>
    <property type="match status" value="1"/>
</dbReference>
<keyword evidence="6" id="KW-0255">Endonuclease</keyword>
<keyword evidence="10" id="KW-1185">Reference proteome</keyword>